<protein>
    <submittedName>
        <fullName evidence="2">Uncharacterized protein</fullName>
    </submittedName>
</protein>
<keyword evidence="3" id="KW-1185">Reference proteome</keyword>
<gene>
    <name evidence="2" type="ORF">E2C01_018208</name>
</gene>
<evidence type="ECO:0000313" key="2">
    <source>
        <dbReference type="EMBL" id="MPC25107.1"/>
    </source>
</evidence>
<accession>A0A5B7DVJ0</accession>
<reference evidence="2 3" key="1">
    <citation type="submission" date="2019-05" db="EMBL/GenBank/DDBJ databases">
        <title>Another draft genome of Portunus trituberculatus and its Hox gene families provides insights of decapod evolution.</title>
        <authorList>
            <person name="Jeong J.-H."/>
            <person name="Song I."/>
            <person name="Kim S."/>
            <person name="Choi T."/>
            <person name="Kim D."/>
            <person name="Ryu S."/>
            <person name="Kim W."/>
        </authorList>
    </citation>
    <scope>NUCLEOTIDE SEQUENCE [LARGE SCALE GENOMIC DNA]</scope>
    <source>
        <tissue evidence="2">Muscle</tissue>
    </source>
</reference>
<dbReference type="AlphaFoldDB" id="A0A5B7DVJ0"/>
<sequence length="202" mass="20528">MVTTTTTTTSHLYCEVEVSAGVWQGGPGGGGRGAARRRSSPSAVARGCGPVCDSVSKWRLTVTVPLTSVCAQMVNLWGKRYVGDLGPPHAVTISTPSPKPGRRSAQAVAAAAALPRGNKVVSGGGGGGGGRRLARLPSPPVAVPPGPARVAACGLCSASREVDARQRAGRLHAAPGACCCRCTHCSWLRLVTPACRRRGQAG</sequence>
<organism evidence="2 3">
    <name type="scientific">Portunus trituberculatus</name>
    <name type="common">Swimming crab</name>
    <name type="synonym">Neptunus trituberculatus</name>
    <dbReference type="NCBI Taxonomy" id="210409"/>
    <lineage>
        <taxon>Eukaryota</taxon>
        <taxon>Metazoa</taxon>
        <taxon>Ecdysozoa</taxon>
        <taxon>Arthropoda</taxon>
        <taxon>Crustacea</taxon>
        <taxon>Multicrustacea</taxon>
        <taxon>Malacostraca</taxon>
        <taxon>Eumalacostraca</taxon>
        <taxon>Eucarida</taxon>
        <taxon>Decapoda</taxon>
        <taxon>Pleocyemata</taxon>
        <taxon>Brachyura</taxon>
        <taxon>Eubrachyura</taxon>
        <taxon>Portunoidea</taxon>
        <taxon>Portunidae</taxon>
        <taxon>Portuninae</taxon>
        <taxon>Portunus</taxon>
    </lineage>
</organism>
<comment type="caution">
    <text evidence="2">The sequence shown here is derived from an EMBL/GenBank/DDBJ whole genome shotgun (WGS) entry which is preliminary data.</text>
</comment>
<evidence type="ECO:0000256" key="1">
    <source>
        <dbReference type="SAM" id="MobiDB-lite"/>
    </source>
</evidence>
<proteinExistence type="predicted"/>
<name>A0A5B7DVJ0_PORTR</name>
<dbReference type="Proteomes" id="UP000324222">
    <property type="component" value="Unassembled WGS sequence"/>
</dbReference>
<evidence type="ECO:0000313" key="3">
    <source>
        <dbReference type="Proteomes" id="UP000324222"/>
    </source>
</evidence>
<dbReference type="EMBL" id="VSRR010001417">
    <property type="protein sequence ID" value="MPC25107.1"/>
    <property type="molecule type" value="Genomic_DNA"/>
</dbReference>
<feature type="region of interest" description="Disordered" evidence="1">
    <location>
        <begin position="25"/>
        <end position="45"/>
    </location>
</feature>